<proteinExistence type="predicted"/>
<keyword evidence="1" id="KW-0472">Membrane</keyword>
<reference evidence="2 3" key="1">
    <citation type="submission" date="2016-10" db="EMBL/GenBank/DDBJ databases">
        <authorList>
            <person name="Varghese N."/>
            <person name="Submissions S."/>
        </authorList>
    </citation>
    <scope>NUCLEOTIDE SEQUENCE [LARGE SCALE GENOMIC DNA]</scope>
    <source>
        <strain evidence="2 3">CGMCC 1.6377</strain>
    </source>
</reference>
<feature type="transmembrane region" description="Helical" evidence="1">
    <location>
        <begin position="41"/>
        <end position="63"/>
    </location>
</feature>
<dbReference type="EMBL" id="FOPZ01000006">
    <property type="protein sequence ID" value="SFH51006.1"/>
    <property type="molecule type" value="Genomic_DNA"/>
</dbReference>
<evidence type="ECO:0000313" key="2">
    <source>
        <dbReference type="EMBL" id="SFH51006.1"/>
    </source>
</evidence>
<gene>
    <name evidence="2" type="ORF">SAMN04488066_106121</name>
</gene>
<sequence length="95" mass="10123">MIPQDTLQITEFLTVLQLPLGLAIVILAVYGYQRNTSRPMLFLGVGIAMMTLVSTATTAVSSILLGVSFIAPLSLAAETIGMGLILYAVVLARRK</sequence>
<keyword evidence="1" id="KW-0812">Transmembrane</keyword>
<keyword evidence="1" id="KW-1133">Transmembrane helix</keyword>
<name>A0A1I3AMF4_9EURY</name>
<evidence type="ECO:0000256" key="1">
    <source>
        <dbReference type="SAM" id="Phobius"/>
    </source>
</evidence>
<protein>
    <submittedName>
        <fullName evidence="2">Uncharacterized protein</fullName>
    </submittedName>
</protein>
<dbReference type="AlphaFoldDB" id="A0A1I3AMF4"/>
<dbReference type="Proteomes" id="UP000323537">
    <property type="component" value="Unassembled WGS sequence"/>
</dbReference>
<keyword evidence="3" id="KW-1185">Reference proteome</keyword>
<accession>A0A1I3AMF4</accession>
<feature type="transmembrane region" description="Helical" evidence="1">
    <location>
        <begin position="12"/>
        <end position="32"/>
    </location>
</feature>
<feature type="transmembrane region" description="Helical" evidence="1">
    <location>
        <begin position="69"/>
        <end position="92"/>
    </location>
</feature>
<evidence type="ECO:0000313" key="3">
    <source>
        <dbReference type="Proteomes" id="UP000323537"/>
    </source>
</evidence>
<organism evidence="2 3">
    <name type="scientific">Halorubrum aquaticum</name>
    <dbReference type="NCBI Taxonomy" id="387340"/>
    <lineage>
        <taxon>Archaea</taxon>
        <taxon>Methanobacteriati</taxon>
        <taxon>Methanobacteriota</taxon>
        <taxon>Stenosarchaea group</taxon>
        <taxon>Halobacteria</taxon>
        <taxon>Halobacteriales</taxon>
        <taxon>Haloferacaceae</taxon>
        <taxon>Halorubrum</taxon>
    </lineage>
</organism>